<dbReference type="RefSeq" id="XP_051610073.1">
    <property type="nucleotide sequence ID" value="XM_051750617.1"/>
</dbReference>
<dbReference type="SUPFAM" id="SSF48452">
    <property type="entry name" value="TPR-like"/>
    <property type="match status" value="1"/>
</dbReference>
<organism evidence="4 5">
    <name type="scientific">Candida theae</name>
    <dbReference type="NCBI Taxonomy" id="1198502"/>
    <lineage>
        <taxon>Eukaryota</taxon>
        <taxon>Fungi</taxon>
        <taxon>Dikarya</taxon>
        <taxon>Ascomycota</taxon>
        <taxon>Saccharomycotina</taxon>
        <taxon>Pichiomycetes</taxon>
        <taxon>Debaryomycetaceae</taxon>
        <taxon>Candida/Lodderomyces clade</taxon>
        <taxon>Candida</taxon>
    </lineage>
</organism>
<proteinExistence type="predicted"/>
<feature type="compositionally biased region" description="Low complexity" evidence="3">
    <location>
        <begin position="658"/>
        <end position="672"/>
    </location>
</feature>
<dbReference type="InterPro" id="IPR047150">
    <property type="entry name" value="SGT"/>
</dbReference>
<comment type="caution">
    <text evidence="4">The sequence shown here is derived from an EMBL/GenBank/DDBJ whole genome shotgun (WGS) entry which is preliminary data.</text>
</comment>
<dbReference type="GO" id="GO:0006620">
    <property type="term" value="P:post-translational protein targeting to endoplasmic reticulum membrane"/>
    <property type="evidence" value="ECO:0007669"/>
    <property type="project" value="TreeGrafter"/>
</dbReference>
<feature type="region of interest" description="Disordered" evidence="3">
    <location>
        <begin position="616"/>
        <end position="680"/>
    </location>
</feature>
<feature type="compositionally biased region" description="Low complexity" evidence="3">
    <location>
        <begin position="616"/>
        <end position="626"/>
    </location>
</feature>
<feature type="region of interest" description="Disordered" evidence="3">
    <location>
        <begin position="470"/>
        <end position="501"/>
    </location>
</feature>
<evidence type="ECO:0000313" key="5">
    <source>
        <dbReference type="Proteomes" id="UP001204833"/>
    </source>
</evidence>
<dbReference type="AlphaFoldDB" id="A0AAD5BH01"/>
<dbReference type="EMBL" id="JAIHNG010000066">
    <property type="protein sequence ID" value="KAI5962762.1"/>
    <property type="molecule type" value="Genomic_DNA"/>
</dbReference>
<dbReference type="PANTHER" id="PTHR45831">
    <property type="entry name" value="LD24721P"/>
    <property type="match status" value="1"/>
</dbReference>
<protein>
    <submittedName>
        <fullName evidence="4">Uncharacterized protein</fullName>
    </submittedName>
</protein>
<sequence length="680" mass="75365">MKSTSFDDVNTHALDFYLVQGFGVFWQQISQDVKAGKFVLDGVHELDKQELETALGFITDVIMKQTLNEDKKKDVAVSNAEKFRNKSSIQIIERVLNSQHPPSENEFPKLNTVELIDSLKHSCSYALAETSKRTRSKIFELLSRVIEENPDFQRSGEGISKDLLLYALHHLKDINDRMGQGIERLTEVVFRVFRKYNESDVPYQAFVQAFRSKFVSVLNMLASGLEEAIERTQNLVNELREKGNNLMAFQSYAQAIKVYTEALLLASPFAYADVPQIYTNRAIAFIGLNCVPEAIDDLNTAIFLDRAFTPAWTQLGYCHMYMGNGLLALECYDTALKTYVGEVLPNNFPIKESVMADEYRDLRLKTVLPQFVQRLSSAIALTEKRAYQQNAPDDKIKAVISDVRKLLARLRAVGPEDDRDCFTYTPLFRDSSLRDLSQRFNESHPNILTPEATQNILARNGMETATITQVEAPPHANFNRNPRAGDNNRGGSPDVGVFGPVNSEAWPLSSLRDMIGDFTEGDASGPGGRQGSRQPPRAEGGPGGDTGGAPNNTTTNNIRGTNGNTNPRPNEQPGFANILPDALRNVLSPGILSSFERFTQGNGNAAVFVNGVEVSNRNNSGSDGDNQPNHFNTQQPAGAQRQNASSSDTRNVNNTEPGSGSQESSSDQQFESELQEEELD</sequence>
<dbReference type="GeneID" id="76149473"/>
<dbReference type="Proteomes" id="UP001204833">
    <property type="component" value="Unassembled WGS sequence"/>
</dbReference>
<dbReference type="GO" id="GO:0016020">
    <property type="term" value="C:membrane"/>
    <property type="evidence" value="ECO:0007669"/>
    <property type="project" value="TreeGrafter"/>
</dbReference>
<name>A0AAD5BH01_9ASCO</name>
<gene>
    <name evidence="4" type="ORF">KGF57_001414</name>
</gene>
<feature type="compositionally biased region" description="Low complexity" evidence="3">
    <location>
        <begin position="548"/>
        <end position="568"/>
    </location>
</feature>
<evidence type="ECO:0000256" key="1">
    <source>
        <dbReference type="ARBA" id="ARBA00022737"/>
    </source>
</evidence>
<keyword evidence="2" id="KW-0802">TPR repeat</keyword>
<dbReference type="PANTHER" id="PTHR45831:SF2">
    <property type="entry name" value="LD24721P"/>
    <property type="match status" value="1"/>
</dbReference>
<reference evidence="4 5" key="1">
    <citation type="journal article" date="2022" name="DNA Res.">
        <title>Genome analysis of five recently described species of the CUG-Ser clade uncovers Candida theae as a new hybrid lineage with pathogenic potential in the Candida parapsilosis species complex.</title>
        <authorList>
            <person name="Mixao V."/>
            <person name="Del Olmo V."/>
            <person name="Hegedusova E."/>
            <person name="Saus E."/>
            <person name="Pryszcz L."/>
            <person name="Cillingova A."/>
            <person name="Nosek J."/>
            <person name="Gabaldon T."/>
        </authorList>
    </citation>
    <scope>NUCLEOTIDE SEQUENCE [LARGE SCALE GENOMIC DNA]</scope>
    <source>
        <strain evidence="4 5">CBS 12239</strain>
    </source>
</reference>
<keyword evidence="1" id="KW-0677">Repeat</keyword>
<feature type="compositionally biased region" description="Polar residues" evidence="3">
    <location>
        <begin position="627"/>
        <end position="657"/>
    </location>
</feature>
<dbReference type="GO" id="GO:0060090">
    <property type="term" value="F:molecular adaptor activity"/>
    <property type="evidence" value="ECO:0007669"/>
    <property type="project" value="TreeGrafter"/>
</dbReference>
<evidence type="ECO:0000313" key="4">
    <source>
        <dbReference type="EMBL" id="KAI5962762.1"/>
    </source>
</evidence>
<dbReference type="InterPro" id="IPR011990">
    <property type="entry name" value="TPR-like_helical_dom_sf"/>
</dbReference>
<accession>A0AAD5BH01</accession>
<evidence type="ECO:0000256" key="2">
    <source>
        <dbReference type="ARBA" id="ARBA00022803"/>
    </source>
</evidence>
<dbReference type="GO" id="GO:0072380">
    <property type="term" value="C:TRC complex"/>
    <property type="evidence" value="ECO:0007669"/>
    <property type="project" value="TreeGrafter"/>
</dbReference>
<evidence type="ECO:0000256" key="3">
    <source>
        <dbReference type="SAM" id="MobiDB-lite"/>
    </source>
</evidence>
<feature type="region of interest" description="Disordered" evidence="3">
    <location>
        <begin position="515"/>
        <end position="576"/>
    </location>
</feature>
<dbReference type="Gene3D" id="1.25.40.10">
    <property type="entry name" value="Tetratricopeptide repeat domain"/>
    <property type="match status" value="1"/>
</dbReference>
<dbReference type="SMART" id="SM00028">
    <property type="entry name" value="TPR"/>
    <property type="match status" value="3"/>
</dbReference>
<keyword evidence="5" id="KW-1185">Reference proteome</keyword>
<dbReference type="InterPro" id="IPR019734">
    <property type="entry name" value="TPR_rpt"/>
</dbReference>